<name>A0ABZ1TWV9_9ACTN</name>
<dbReference type="RefSeq" id="WP_328954154.1">
    <property type="nucleotide sequence ID" value="NZ_CP108110.1"/>
</dbReference>
<evidence type="ECO:0000259" key="3">
    <source>
        <dbReference type="Pfam" id="PF24401"/>
    </source>
</evidence>
<dbReference type="EMBL" id="CP108110">
    <property type="protein sequence ID" value="WUQ83121.1"/>
    <property type="molecule type" value="Genomic_DNA"/>
</dbReference>
<organism evidence="5 6">
    <name type="scientific">Kitasatospora purpeofusca</name>
    <dbReference type="NCBI Taxonomy" id="67352"/>
    <lineage>
        <taxon>Bacteria</taxon>
        <taxon>Bacillati</taxon>
        <taxon>Actinomycetota</taxon>
        <taxon>Actinomycetes</taxon>
        <taxon>Kitasatosporales</taxon>
        <taxon>Streptomycetaceae</taxon>
        <taxon>Kitasatospora</taxon>
    </lineage>
</organism>
<dbReference type="Pfam" id="PF24401">
    <property type="entry name" value="iHD-CE"/>
    <property type="match status" value="1"/>
</dbReference>
<dbReference type="InterPro" id="IPR036890">
    <property type="entry name" value="HATPase_C_sf"/>
</dbReference>
<keyword evidence="1" id="KW-0175">Coiled coil</keyword>
<dbReference type="PANTHER" id="PTHR22576:SF37">
    <property type="entry name" value="MUCOSA-ASSOCIATED LYMPHOID TISSUE LYMPHOMA TRANSLOCATION PROTEIN 1"/>
    <property type="match status" value="1"/>
</dbReference>
<proteinExistence type="predicted"/>
<reference evidence="5" key="1">
    <citation type="submission" date="2022-10" db="EMBL/GenBank/DDBJ databases">
        <title>The complete genomes of actinobacterial strains from the NBC collection.</title>
        <authorList>
            <person name="Joergensen T.S."/>
            <person name="Alvarez Arevalo M."/>
            <person name="Sterndorff E.B."/>
            <person name="Faurdal D."/>
            <person name="Vuksanovic O."/>
            <person name="Mourched A.-S."/>
            <person name="Charusanti P."/>
            <person name="Shaw S."/>
            <person name="Blin K."/>
            <person name="Weber T."/>
        </authorList>
    </citation>
    <scope>NUCLEOTIDE SEQUENCE</scope>
    <source>
        <strain evidence="5">NBC_00222</strain>
    </source>
</reference>
<keyword evidence="6" id="KW-1185">Reference proteome</keyword>
<dbReference type="Proteomes" id="UP001432222">
    <property type="component" value="Chromosome"/>
</dbReference>
<evidence type="ECO:0000313" key="5">
    <source>
        <dbReference type="EMBL" id="WUQ83121.1"/>
    </source>
</evidence>
<dbReference type="InterPro" id="IPR029030">
    <property type="entry name" value="Caspase-like_dom_sf"/>
</dbReference>
<dbReference type="InterPro" id="IPR056507">
    <property type="entry name" value="wHTH-HSP90_Na-assoc"/>
</dbReference>
<dbReference type="SUPFAM" id="SSF55874">
    <property type="entry name" value="ATPase domain of HSP90 chaperone/DNA topoisomerase II/histidine kinase"/>
    <property type="match status" value="1"/>
</dbReference>
<dbReference type="Pfam" id="PF24410">
    <property type="entry name" value="wHTH-HSP90_Na-assoc"/>
    <property type="match status" value="1"/>
</dbReference>
<protein>
    <submittedName>
        <fullName evidence="5">Caspase family protein</fullName>
    </submittedName>
</protein>
<dbReference type="InterPro" id="IPR020575">
    <property type="entry name" value="Hsp90_N"/>
</dbReference>
<dbReference type="Gene3D" id="3.30.565.10">
    <property type="entry name" value="Histidine kinase-like ATPase, C-terminal domain"/>
    <property type="match status" value="1"/>
</dbReference>
<dbReference type="Pfam" id="PF00656">
    <property type="entry name" value="Peptidase_C14"/>
    <property type="match status" value="1"/>
</dbReference>
<gene>
    <name evidence="5" type="ORF">OHA16_09120</name>
</gene>
<dbReference type="InterPro" id="IPR011600">
    <property type="entry name" value="Pept_C14_caspase"/>
</dbReference>
<dbReference type="PRINTS" id="PR00775">
    <property type="entry name" value="HEATSHOCK90"/>
</dbReference>
<evidence type="ECO:0000259" key="4">
    <source>
        <dbReference type="Pfam" id="PF24410"/>
    </source>
</evidence>
<dbReference type="PANTHER" id="PTHR22576">
    <property type="entry name" value="MUCOSA ASSOCIATED LYMPHOID TISSUE LYMPHOMA TRANSLOCATION PROTEIN 1/PARACASPASE"/>
    <property type="match status" value="1"/>
</dbReference>
<dbReference type="InterPro" id="IPR052039">
    <property type="entry name" value="Caspase-related_regulators"/>
</dbReference>
<dbReference type="InterPro" id="IPR056506">
    <property type="entry name" value="iHD-CE"/>
</dbReference>
<sequence>MGESTSAVTRTALLIGVGDAPATGHVLPSLESTVAADLRALRAALEGSGYAEVGVLQDRSRSEIAERITAASRRVEPGGTLLLYFTGHGVRIGDTDYLVPSDARGPLEGSTDWDQPYILDSLLDADISRYLRDCRASTVLWIMDACRSPEAEGGATFGSRITQGPPGSGFVVMTGCGPGERSGFTPDGSLFTSALARAFDPLSESTTVGEVFGTAYGLTRESSRRAQLPQIYYGNDRGQETRTAVVADGRRLLGAWSEAVRAPDLWALAADAEDEEVKAFQEGLTAFVESVARQVDRAQKRLPDPWADDGFPVRLLRDRLPQLVPKDAGLSTLEVAALVAAVFAHEAAWAGRLSRAEELHPHFVHHDPAADEPRRHYELVLEQYPQVADKIRRYRRWEGVEPESEATALWLVHRWIAERFQTDEQAVPAALGDEAAAALLGNGNGNGGGGRAGELAGALRAIAAGLSLGHLSDQGQVSCPDRHVVRGKARSLRVRPLTALVRLAGLLALDARTLPDVLSEHLAVSDSVLPREVLSALENAHWDTDDRDGPVRELQLDAVCPHPAIHAALAAVVEEADALVQQLAAEERRLPAAEAALLGGLPSRVTDSRLRPAEEAGRRAYDTPLLRFSLAQTEVRRLLMGEQLYGGKHEAALRELYQNAMDACRYRAMRERYLRACGRSAGNWSGSIRIVTGEDERGRYVECLDNGVGMTAEQLKGTFTRAGRRFEQSGEFRREQAAWLRQDSALRLYPNSRFGIGVFSYFMLADEMTITTRPVGTDGRPAAEAMRVDIAGSGSLFRIRQADAGAAAALAGGGTAVRLYLKPGLMTGDTCVEALRSVVFVSEFRLEVQGDAGAARVWEPGVLAPGSGQRQIEAGTAVEAVPGTLWWVLGKGAVLCDGIAADKFPYGYVLNLTGAHAGRLSVNREKLERYDEAWRAEQWRLGTSALEDWEALTVEWLWDLEAQNLAAAQAVAGEWTGRGVLVGRQIGGPINLDGLGWFPLDSQVASLRPRDSRPNIDPTVAPWRAAVHGTRRSVAQLATPHSLEGYPVPEPGWAVLAQAESRDWRHVVLAAHDQGRTVAELVRALRGLRMAHPELAGPAVRAGDLAWVPDHRDQAIVDLLLWPDGRDRHLSTETTAYRHEPQDHRGLVRVSRTARRSLGALAESFAKYAPFLERPLPEVPANVRDHVCDEREISVLYVRDEKGRITRPVAGPWGLVAQAESTGLDAEEARRMLARFAWLGWAVPSPEETAAWTALDPDLRDVLSTHLFVDAEGRAEFSWATTLGLAARWEITVRKAEKIIAKAAPALGVVHRRRYATGTVARGFVPDPETADTALWLQQDGIRLENGVSLRDLAFSRRYSMSWEERAAVVDDLRAAGVDIPDAAALLEAWDELPVPSRYAFSGMDPGFDAADYPVPPTPAVLLTGSLHLRQTLGYLWDVAEAETGRLGLPGLAPPELPDRLRDFRPGWEERRALVDQADDEDFDEWFESPRWARLDATRLIGYARARQLGVRDAFRLLEKFRAIGALVPDLSPAEVAELPETVPDPWDVAALDPSHRVSPPGAPLVPLDLVSIACRLGEPVDRAWRRIEPYCVLEDRSARFEDVPPLQPLWQDLAILSVGLDGMLPGLTGPVTPERLEFAAEGVRETPAWVRDRLALYAGLFSLDLAPAPTTEPDGEQERR</sequence>
<feature type="domain" description="wHTH-Hsp90 Na associated" evidence="4">
    <location>
        <begin position="1609"/>
        <end position="1658"/>
    </location>
</feature>
<feature type="domain" description="iHD-CE" evidence="3">
    <location>
        <begin position="256"/>
        <end position="613"/>
    </location>
</feature>
<evidence type="ECO:0000313" key="6">
    <source>
        <dbReference type="Proteomes" id="UP001432222"/>
    </source>
</evidence>
<dbReference type="SUPFAM" id="SSF52129">
    <property type="entry name" value="Caspase-like"/>
    <property type="match status" value="1"/>
</dbReference>
<feature type="domain" description="Peptidase C14 caspase" evidence="2">
    <location>
        <begin position="10"/>
        <end position="232"/>
    </location>
</feature>
<evidence type="ECO:0000259" key="2">
    <source>
        <dbReference type="Pfam" id="PF00656"/>
    </source>
</evidence>
<accession>A0ABZ1TWV9</accession>
<dbReference type="Gene3D" id="3.40.50.1460">
    <property type="match status" value="1"/>
</dbReference>
<evidence type="ECO:0000256" key="1">
    <source>
        <dbReference type="SAM" id="Coils"/>
    </source>
</evidence>
<feature type="coiled-coil region" evidence="1">
    <location>
        <begin position="569"/>
        <end position="596"/>
    </location>
</feature>